<keyword evidence="1" id="KW-0812">Transmembrane</keyword>
<keyword evidence="1" id="KW-1133">Transmembrane helix</keyword>
<reference evidence="2 3" key="1">
    <citation type="submission" date="2018-04" db="EMBL/GenBank/DDBJ databases">
        <title>Genomic Encyclopedia of Archaeal and Bacterial Type Strains, Phase II (KMG-II): from individual species to whole genera.</title>
        <authorList>
            <person name="Goeker M."/>
        </authorList>
    </citation>
    <scope>NUCLEOTIDE SEQUENCE [LARGE SCALE GENOMIC DNA]</scope>
    <source>
        <strain evidence="2 3">DSM 25731</strain>
    </source>
</reference>
<comment type="caution">
    <text evidence="2">The sequence shown here is derived from an EMBL/GenBank/DDBJ whole genome shotgun (WGS) entry which is preliminary data.</text>
</comment>
<accession>A0A2T6BYJ8</accession>
<gene>
    <name evidence="2" type="ORF">C8N46_105327</name>
</gene>
<dbReference type="OrthoDB" id="1454472at2"/>
<evidence type="ECO:0000313" key="2">
    <source>
        <dbReference type="EMBL" id="PTX61170.1"/>
    </source>
</evidence>
<keyword evidence="1" id="KW-0472">Membrane</keyword>
<proteinExistence type="predicted"/>
<name>A0A2T6BYJ8_9FLAO</name>
<dbReference type="Proteomes" id="UP000244090">
    <property type="component" value="Unassembled WGS sequence"/>
</dbReference>
<evidence type="ECO:0000313" key="3">
    <source>
        <dbReference type="Proteomes" id="UP000244090"/>
    </source>
</evidence>
<feature type="transmembrane region" description="Helical" evidence="1">
    <location>
        <begin position="43"/>
        <end position="62"/>
    </location>
</feature>
<dbReference type="RefSeq" id="WP_108115272.1">
    <property type="nucleotide sequence ID" value="NZ_QBKT01000005.1"/>
</dbReference>
<dbReference type="AlphaFoldDB" id="A0A2T6BYJ8"/>
<dbReference type="EMBL" id="QBKT01000005">
    <property type="protein sequence ID" value="PTX61170.1"/>
    <property type="molecule type" value="Genomic_DNA"/>
</dbReference>
<organism evidence="2 3">
    <name type="scientific">Kordia periserrulae</name>
    <dbReference type="NCBI Taxonomy" id="701523"/>
    <lineage>
        <taxon>Bacteria</taxon>
        <taxon>Pseudomonadati</taxon>
        <taxon>Bacteroidota</taxon>
        <taxon>Flavobacteriia</taxon>
        <taxon>Flavobacteriales</taxon>
        <taxon>Flavobacteriaceae</taxon>
        <taxon>Kordia</taxon>
    </lineage>
</organism>
<evidence type="ECO:0000256" key="1">
    <source>
        <dbReference type="SAM" id="Phobius"/>
    </source>
</evidence>
<sequence length="66" mass="7327">MSKSAYRVLAIFCVVITIFGAIPEVLRITTSDAKDIADERIFLFILGMSITCGILYAASYFWKKGS</sequence>
<keyword evidence="3" id="KW-1185">Reference proteome</keyword>
<protein>
    <submittedName>
        <fullName evidence="2">Uncharacterized protein</fullName>
    </submittedName>
</protein>